<reference evidence="1 2" key="1">
    <citation type="journal article" date="2012" name="Fungal Genet. Biol.">
        <title>The genome of the xerotolerant mold Wallemia sebi reveals adaptations to osmotic stress and suggests cryptic sexual reproduction.</title>
        <authorList>
            <person name="Padamsee M."/>
            <person name="Kumar T.K.A."/>
            <person name="Riley R."/>
            <person name="Binder M."/>
            <person name="Boyd A."/>
            <person name="Calvo A.M."/>
            <person name="Furukawa K."/>
            <person name="Hesse C."/>
            <person name="Hohmann S."/>
            <person name="James T.Y."/>
            <person name="LaButti K."/>
            <person name="Lapidus A."/>
            <person name="Lindquist E."/>
            <person name="Lucas S."/>
            <person name="Miller K."/>
            <person name="Shantappa S."/>
            <person name="Grigoriev I.V."/>
            <person name="Hibbett D.S."/>
            <person name="McLaughlin D.J."/>
            <person name="Spatafora J.W."/>
            <person name="Aime M.C."/>
        </authorList>
    </citation>
    <scope>NUCLEOTIDE SEQUENCE [LARGE SCALE GENOMIC DNA]</scope>
    <source>
        <strain evidence="2">ATCC MYA-4683 / CBS 633.66</strain>
    </source>
</reference>
<organism evidence="1 2">
    <name type="scientific">Wallemia mellicola (strain ATCC MYA-4683 / CBS 633.66)</name>
    <name type="common">Wallemia sebi (CBS 633.66)</name>
    <dbReference type="NCBI Taxonomy" id="671144"/>
    <lineage>
        <taxon>Eukaryota</taxon>
        <taxon>Fungi</taxon>
        <taxon>Dikarya</taxon>
        <taxon>Basidiomycota</taxon>
        <taxon>Wallemiomycotina</taxon>
        <taxon>Wallemiomycetes</taxon>
        <taxon>Wallemiales</taxon>
        <taxon>Wallemiaceae</taxon>
        <taxon>Wallemia</taxon>
    </lineage>
</organism>
<dbReference type="Proteomes" id="UP000005242">
    <property type="component" value="Unassembled WGS sequence"/>
</dbReference>
<dbReference type="eggNOG" id="ENOG502SCRY">
    <property type="taxonomic scope" value="Eukaryota"/>
</dbReference>
<dbReference type="EMBL" id="JH668244">
    <property type="protein sequence ID" value="EIM19942.1"/>
    <property type="molecule type" value="Genomic_DNA"/>
</dbReference>
<dbReference type="KEGG" id="wse:WALSEDRAFT_65943"/>
<sequence>MRTTAFIPKDMCFQVECNNCGKQTWSGCGLHKNAVMDNIPKEDRCGCPR</sequence>
<dbReference type="STRING" id="671144.I4Y7K0"/>
<dbReference type="HOGENOM" id="CLU_175850_2_1_1"/>
<name>I4Y7K0_WALMC</name>
<dbReference type="RefSeq" id="XP_006960080.1">
    <property type="nucleotide sequence ID" value="XM_006960018.1"/>
</dbReference>
<evidence type="ECO:0000313" key="1">
    <source>
        <dbReference type="EMBL" id="EIM19942.1"/>
    </source>
</evidence>
<gene>
    <name evidence="1" type="ORF">WALSEDRAFT_65943</name>
</gene>
<accession>I4Y7K0</accession>
<evidence type="ECO:0000313" key="2">
    <source>
        <dbReference type="Proteomes" id="UP000005242"/>
    </source>
</evidence>
<keyword evidence="2" id="KW-1185">Reference proteome</keyword>
<dbReference type="GeneID" id="18475070"/>
<dbReference type="InParanoid" id="I4Y7K0"/>
<dbReference type="PANTHER" id="PTHR34724:SF2">
    <property type="entry name" value="OS12G0596101 PROTEIN"/>
    <property type="match status" value="1"/>
</dbReference>
<dbReference type="AlphaFoldDB" id="I4Y7K0"/>
<dbReference type="OrthoDB" id="88410at2759"/>
<dbReference type="PANTHER" id="PTHR34724">
    <property type="entry name" value="OS12G0596101 PROTEIN"/>
    <property type="match status" value="1"/>
</dbReference>
<protein>
    <submittedName>
        <fullName evidence="1">Uncharacterized protein</fullName>
    </submittedName>
</protein>
<proteinExistence type="predicted"/>